<proteinExistence type="predicted"/>
<name>A0AAW5KRH2_9FIRM</name>
<evidence type="ECO:0000313" key="3">
    <source>
        <dbReference type="Proteomes" id="UP001206236"/>
    </source>
</evidence>
<dbReference type="InterPro" id="IPR016181">
    <property type="entry name" value="Acyl_CoA_acyltransferase"/>
</dbReference>
<dbReference type="InterPro" id="IPR000182">
    <property type="entry name" value="GNAT_dom"/>
</dbReference>
<dbReference type="EMBL" id="JANGCN010000014">
    <property type="protein sequence ID" value="MCQ5153147.1"/>
    <property type="molecule type" value="Genomic_DNA"/>
</dbReference>
<keyword evidence="2" id="KW-0808">Transferase</keyword>
<gene>
    <name evidence="2" type="ORF">NE632_07480</name>
</gene>
<reference evidence="2" key="1">
    <citation type="submission" date="2022-06" db="EMBL/GenBank/DDBJ databases">
        <title>Isolation of gut microbiota from human fecal samples.</title>
        <authorList>
            <person name="Pamer E.G."/>
            <person name="Barat B."/>
            <person name="Waligurski E."/>
            <person name="Medina S."/>
            <person name="Paddock L."/>
            <person name="Mostad J."/>
        </authorList>
    </citation>
    <scope>NUCLEOTIDE SEQUENCE</scope>
    <source>
        <strain evidence="2">DFI.5.57</strain>
    </source>
</reference>
<sequence>MKRVNYINNVEDIDYFCFCPTILKLYDNCYERVNEPNYVHRIIHKIRMIIQQLMGGYKVYYMYIDKKVVGHLVVAPGGSRLPQSSRKDIVIGPIWISPDQRGKGLGTKGIAAVLNNLNIPYEYAYEYIATDNIASIRSVEKNNFELLGFAKETGLLRKISLSENGEWLIYRKRNSNYKG</sequence>
<dbReference type="GO" id="GO:0016747">
    <property type="term" value="F:acyltransferase activity, transferring groups other than amino-acyl groups"/>
    <property type="evidence" value="ECO:0007669"/>
    <property type="project" value="InterPro"/>
</dbReference>
<protein>
    <submittedName>
        <fullName evidence="2">GNAT family N-acetyltransferase</fullName>
        <ecNumber evidence="2">2.3.1.-</ecNumber>
    </submittedName>
</protein>
<keyword evidence="2" id="KW-0012">Acyltransferase</keyword>
<dbReference type="SUPFAM" id="SSF55729">
    <property type="entry name" value="Acyl-CoA N-acyltransferases (Nat)"/>
    <property type="match status" value="1"/>
</dbReference>
<dbReference type="Gene3D" id="3.40.630.30">
    <property type="match status" value="1"/>
</dbReference>
<accession>A0AAW5KRH2</accession>
<dbReference type="AlphaFoldDB" id="A0AAW5KRH2"/>
<dbReference type="PROSITE" id="PS51186">
    <property type="entry name" value="GNAT"/>
    <property type="match status" value="1"/>
</dbReference>
<comment type="caution">
    <text evidence="2">The sequence shown here is derived from an EMBL/GenBank/DDBJ whole genome shotgun (WGS) entry which is preliminary data.</text>
</comment>
<evidence type="ECO:0000313" key="2">
    <source>
        <dbReference type="EMBL" id="MCQ5153147.1"/>
    </source>
</evidence>
<dbReference type="CDD" id="cd04301">
    <property type="entry name" value="NAT_SF"/>
    <property type="match status" value="1"/>
</dbReference>
<dbReference type="RefSeq" id="WP_256322028.1">
    <property type="nucleotide sequence ID" value="NZ_JANGCN010000014.1"/>
</dbReference>
<dbReference type="Proteomes" id="UP001206236">
    <property type="component" value="Unassembled WGS sequence"/>
</dbReference>
<evidence type="ECO:0000259" key="1">
    <source>
        <dbReference type="PROSITE" id="PS51186"/>
    </source>
</evidence>
<feature type="domain" description="N-acetyltransferase" evidence="1">
    <location>
        <begin position="8"/>
        <end position="175"/>
    </location>
</feature>
<organism evidence="2 3">
    <name type="scientific">Ruminococcus bicirculans</name>
    <name type="common">ex Wegman et al. 2014</name>
    <dbReference type="NCBI Taxonomy" id="1160721"/>
    <lineage>
        <taxon>Bacteria</taxon>
        <taxon>Bacillati</taxon>
        <taxon>Bacillota</taxon>
        <taxon>Clostridia</taxon>
        <taxon>Eubacteriales</taxon>
        <taxon>Oscillospiraceae</taxon>
        <taxon>Ruminococcus</taxon>
    </lineage>
</organism>
<dbReference type="Pfam" id="PF00583">
    <property type="entry name" value="Acetyltransf_1"/>
    <property type="match status" value="1"/>
</dbReference>
<dbReference type="EC" id="2.3.1.-" evidence="2"/>